<evidence type="ECO:0000256" key="7">
    <source>
        <dbReference type="RuleBase" id="RU361218"/>
    </source>
</evidence>
<feature type="disulfide bond" evidence="6">
    <location>
        <begin position="165"/>
        <end position="193"/>
    </location>
</feature>
<keyword evidence="6" id="KW-1015">Disulfide bond</keyword>
<evidence type="ECO:0000256" key="1">
    <source>
        <dbReference type="ARBA" id="ARBA00004141"/>
    </source>
</evidence>
<keyword evidence="3 7" id="KW-0812">Transmembrane</keyword>
<feature type="transmembrane region" description="Helical" evidence="7">
    <location>
        <begin position="27"/>
        <end position="50"/>
    </location>
</feature>
<feature type="disulfide bond" evidence="6">
    <location>
        <begin position="166"/>
        <end position="183"/>
    </location>
</feature>
<evidence type="ECO:0000256" key="2">
    <source>
        <dbReference type="ARBA" id="ARBA00006840"/>
    </source>
</evidence>
<reference evidence="8" key="1">
    <citation type="journal article" date="2005" name="Genomics">
        <title>The phylogenetic analysis of tetraspanins projects the evolution of cell-cell interactions from unicellular to multicellular organisms.</title>
        <authorList>
            <person name="Huang S."/>
            <person name="Yuan S."/>
            <person name="Dong M."/>
            <person name="Su J."/>
            <person name="Yu C."/>
            <person name="Shen Y."/>
            <person name="Xie X."/>
            <person name="Yu Y."/>
            <person name="Yu X."/>
            <person name="Chen S."/>
            <person name="Zhang S."/>
            <person name="Pontarotti P."/>
            <person name="Xu A."/>
        </authorList>
    </citation>
    <scope>NUCLEOTIDE SEQUENCE</scope>
</reference>
<comment type="similarity">
    <text evidence="2 7">Belongs to the tetraspanin (TM4SF) family.</text>
</comment>
<sequence length="245" mass="27070">MKPVVAVKGVKMAEGTSGGSTKLKTQLFALNVVLWVAGCVLFAVGMWLFYDPEINKVVSAELNLTWFYHPCYAMAVAGALTMVVAFVGCFGAKKESKFILIMFGVLLFVLFAVNVATVIVGAKYRSEVRVYTYDSFWNALNKEYIEDKDYSFKEDVKQIENKFSCCGLIDMNNHGVPCLQDSCLCDPNVGQGCKNYTTPGASCQIYPQPCRYAVSSFMENKITAMIALPLIVAFIQLCGICFVCM</sequence>
<protein>
    <recommendedName>
        <fullName evidence="7">Tetraspanin</fullName>
    </recommendedName>
</protein>
<dbReference type="SUPFAM" id="SSF48652">
    <property type="entry name" value="Tetraspanin"/>
    <property type="match status" value="1"/>
</dbReference>
<dbReference type="GO" id="GO:0016020">
    <property type="term" value="C:membrane"/>
    <property type="evidence" value="ECO:0007669"/>
    <property type="project" value="UniProtKB-SubCell"/>
</dbReference>
<dbReference type="AlphaFoldDB" id="Q2TCS5"/>
<dbReference type="PROSITE" id="PS00421">
    <property type="entry name" value="TM4_1"/>
    <property type="match status" value="1"/>
</dbReference>
<organism evidence="8">
    <name type="scientific">Branchiostoma belcheri tsingtauense</name>
    <dbReference type="NCBI Taxonomy" id="155462"/>
    <lineage>
        <taxon>Eukaryota</taxon>
        <taxon>Metazoa</taxon>
        <taxon>Chordata</taxon>
        <taxon>Cephalochordata</taxon>
        <taxon>Leptocardii</taxon>
        <taxon>Amphioxiformes</taxon>
        <taxon>Branchiostomatidae</taxon>
        <taxon>Branchiostoma</taxon>
    </lineage>
</organism>
<feature type="transmembrane region" description="Helical" evidence="7">
    <location>
        <begin position="222"/>
        <end position="244"/>
    </location>
</feature>
<comment type="subcellular location">
    <subcellularLocation>
        <location evidence="1 7">Membrane</location>
        <topology evidence="1 7">Multi-pass membrane protein</topology>
    </subcellularLocation>
</comment>
<dbReference type="PANTHER" id="PTHR19282:SF546">
    <property type="entry name" value="TETRASPANIN FAMILY PROTEIN"/>
    <property type="match status" value="1"/>
</dbReference>
<dbReference type="PRINTS" id="PR00259">
    <property type="entry name" value="TMFOUR"/>
</dbReference>
<keyword evidence="5 7" id="KW-0472">Membrane</keyword>
<feature type="transmembrane region" description="Helical" evidence="7">
    <location>
        <begin position="98"/>
        <end position="122"/>
    </location>
</feature>
<accession>Q2TCS5</accession>
<evidence type="ECO:0000256" key="3">
    <source>
        <dbReference type="ARBA" id="ARBA00022692"/>
    </source>
</evidence>
<dbReference type="InterPro" id="IPR000301">
    <property type="entry name" value="Tetraspanin_animals"/>
</dbReference>
<proteinExistence type="evidence at transcript level"/>
<dbReference type="Pfam" id="PF00335">
    <property type="entry name" value="Tetraspanin"/>
    <property type="match status" value="1"/>
</dbReference>
<evidence type="ECO:0000256" key="6">
    <source>
        <dbReference type="PIRSR" id="PIRSR002419-1"/>
    </source>
</evidence>
<dbReference type="PIRSF" id="PIRSF002419">
    <property type="entry name" value="Tetraspanin"/>
    <property type="match status" value="1"/>
</dbReference>
<dbReference type="InterPro" id="IPR018499">
    <property type="entry name" value="Tetraspanin/Peripherin"/>
</dbReference>
<dbReference type="InterPro" id="IPR008952">
    <property type="entry name" value="Tetraspanin_EC2_sf"/>
</dbReference>
<dbReference type="PANTHER" id="PTHR19282">
    <property type="entry name" value="TETRASPANIN"/>
    <property type="match status" value="1"/>
</dbReference>
<dbReference type="InterPro" id="IPR018503">
    <property type="entry name" value="Tetraspanin_CS"/>
</dbReference>
<evidence type="ECO:0000313" key="8">
    <source>
        <dbReference type="EMBL" id="AAY53601.1"/>
    </source>
</evidence>
<dbReference type="EMBL" id="AY955259">
    <property type="protein sequence ID" value="AAY53601.1"/>
    <property type="molecule type" value="mRNA"/>
</dbReference>
<keyword evidence="4 7" id="KW-1133">Transmembrane helix</keyword>
<feature type="transmembrane region" description="Helical" evidence="7">
    <location>
        <begin position="66"/>
        <end position="91"/>
    </location>
</feature>
<feature type="non-terminal residue" evidence="8">
    <location>
        <position position="245"/>
    </location>
</feature>
<evidence type="ECO:0000256" key="5">
    <source>
        <dbReference type="ARBA" id="ARBA00023136"/>
    </source>
</evidence>
<name>Q2TCS5_BRABE</name>
<evidence type="ECO:0000256" key="4">
    <source>
        <dbReference type="ARBA" id="ARBA00022989"/>
    </source>
</evidence>